<proteinExistence type="predicted"/>
<keyword evidence="3" id="KW-1185">Reference proteome</keyword>
<dbReference type="Proteomes" id="UP001314635">
    <property type="component" value="Unassembled WGS sequence"/>
</dbReference>
<organism evidence="2 3">
    <name type="scientific">Bradyrhizobium denitrificans</name>
    <dbReference type="NCBI Taxonomy" id="2734912"/>
    <lineage>
        <taxon>Bacteria</taxon>
        <taxon>Pseudomonadati</taxon>
        <taxon>Pseudomonadota</taxon>
        <taxon>Alphaproteobacteria</taxon>
        <taxon>Hyphomicrobiales</taxon>
        <taxon>Nitrobacteraceae</taxon>
        <taxon>Bradyrhizobium</taxon>
    </lineage>
</organism>
<dbReference type="EMBL" id="JAFCLK010000004">
    <property type="protein sequence ID" value="MBR1135208.1"/>
    <property type="molecule type" value="Genomic_DNA"/>
</dbReference>
<comment type="caution">
    <text evidence="2">The sequence shown here is derived from an EMBL/GenBank/DDBJ whole genome shotgun (WGS) entry which is preliminary data.</text>
</comment>
<gene>
    <name evidence="2" type="ORF">JQ619_05485</name>
</gene>
<feature type="signal peptide" evidence="1">
    <location>
        <begin position="1"/>
        <end position="19"/>
    </location>
</feature>
<accession>A0ABS5G1M8</accession>
<reference evidence="3" key="1">
    <citation type="journal article" date="2021" name="ISME J.">
        <title>Evolutionary origin and ecological implication of a unique nif island in free-living Bradyrhizobium lineages.</title>
        <authorList>
            <person name="Tao J."/>
        </authorList>
    </citation>
    <scope>NUCLEOTIDE SEQUENCE [LARGE SCALE GENOMIC DNA]</scope>
    <source>
        <strain evidence="3">SZCCT0094</strain>
    </source>
</reference>
<keyword evidence="1" id="KW-0732">Signal</keyword>
<evidence type="ECO:0000256" key="1">
    <source>
        <dbReference type="SAM" id="SignalP"/>
    </source>
</evidence>
<sequence>MSRFLIAALICLTASGALARASGQASGRLVPLSSREYDQLSPAIRSALDLAKRACGDEYITVRNGFLRYLQGGTGEEFTAVHFDQIGCGNRAEVCTSGGCLHRVFVSRVGLQREVWRGNVFEIDMLTVSGVPALEVHCGAFDHSCCKRLIWNGTRFR</sequence>
<name>A0ABS5G1M8_9BRAD</name>
<evidence type="ECO:0000313" key="3">
    <source>
        <dbReference type="Proteomes" id="UP001314635"/>
    </source>
</evidence>
<evidence type="ECO:0000313" key="2">
    <source>
        <dbReference type="EMBL" id="MBR1135208.1"/>
    </source>
</evidence>
<dbReference type="RefSeq" id="WP_172238653.1">
    <property type="nucleotide sequence ID" value="NZ_JABFDP010000020.1"/>
</dbReference>
<feature type="chain" id="PRO_5046544033" evidence="1">
    <location>
        <begin position="20"/>
        <end position="157"/>
    </location>
</feature>
<protein>
    <submittedName>
        <fullName evidence="2">Uncharacterized protein</fullName>
    </submittedName>
</protein>